<keyword evidence="2" id="KW-1185">Reference proteome</keyword>
<protein>
    <submittedName>
        <fullName evidence="1">Uncharacterized protein</fullName>
    </submittedName>
</protein>
<dbReference type="Proteomes" id="UP000886653">
    <property type="component" value="Unassembled WGS sequence"/>
</dbReference>
<comment type="caution">
    <text evidence="1">The sequence shown here is derived from an EMBL/GenBank/DDBJ whole genome shotgun (WGS) entry which is preliminary data.</text>
</comment>
<proteinExistence type="predicted"/>
<name>A0A9P6N784_9BASI</name>
<accession>A0A9P6N784</accession>
<gene>
    <name evidence="1" type="ORF">CROQUDRAFT_102553</name>
</gene>
<dbReference type="EMBL" id="MU168147">
    <property type="protein sequence ID" value="KAG0138934.1"/>
    <property type="molecule type" value="Genomic_DNA"/>
</dbReference>
<reference evidence="1" key="1">
    <citation type="submission" date="2013-11" db="EMBL/GenBank/DDBJ databases">
        <title>Genome sequence of the fusiform rust pathogen reveals effectors for host alternation and coevolution with pine.</title>
        <authorList>
            <consortium name="DOE Joint Genome Institute"/>
            <person name="Smith K."/>
            <person name="Pendleton A."/>
            <person name="Kubisiak T."/>
            <person name="Anderson C."/>
            <person name="Salamov A."/>
            <person name="Aerts A."/>
            <person name="Riley R."/>
            <person name="Clum A."/>
            <person name="Lindquist E."/>
            <person name="Ence D."/>
            <person name="Campbell M."/>
            <person name="Kronenberg Z."/>
            <person name="Feau N."/>
            <person name="Dhillon B."/>
            <person name="Hamelin R."/>
            <person name="Burleigh J."/>
            <person name="Smith J."/>
            <person name="Yandell M."/>
            <person name="Nelson C."/>
            <person name="Grigoriev I."/>
            <person name="Davis J."/>
        </authorList>
    </citation>
    <scope>NUCLEOTIDE SEQUENCE</scope>
    <source>
        <strain evidence="1">G11</strain>
    </source>
</reference>
<evidence type="ECO:0000313" key="1">
    <source>
        <dbReference type="EMBL" id="KAG0138934.1"/>
    </source>
</evidence>
<organism evidence="1 2">
    <name type="scientific">Cronartium quercuum f. sp. fusiforme G11</name>
    <dbReference type="NCBI Taxonomy" id="708437"/>
    <lineage>
        <taxon>Eukaryota</taxon>
        <taxon>Fungi</taxon>
        <taxon>Dikarya</taxon>
        <taxon>Basidiomycota</taxon>
        <taxon>Pucciniomycotina</taxon>
        <taxon>Pucciniomycetes</taxon>
        <taxon>Pucciniales</taxon>
        <taxon>Coleosporiaceae</taxon>
        <taxon>Cronartium</taxon>
    </lineage>
</organism>
<evidence type="ECO:0000313" key="2">
    <source>
        <dbReference type="Proteomes" id="UP000886653"/>
    </source>
</evidence>
<sequence length="72" mass="7947">MSVKHNLNLISSENTSSILQLNCQRSPGIVQSLFNDPNSSLFLAILLQEPPMQPKDVDQECADTLTQNSTQC</sequence>
<dbReference type="AlphaFoldDB" id="A0A9P6N784"/>